<accession>A0A2Z6N9V9</accession>
<dbReference type="Proteomes" id="UP000242715">
    <property type="component" value="Unassembled WGS sequence"/>
</dbReference>
<reference evidence="3" key="1">
    <citation type="journal article" date="2017" name="Front. Plant Sci.">
        <title>Climate Clever Clovers: New Paradigm to Reduce the Environmental Footprint of Ruminants by Breeding Low Methanogenic Forages Utilizing Haplotype Variation.</title>
        <authorList>
            <person name="Kaur P."/>
            <person name="Appels R."/>
            <person name="Bayer P.E."/>
            <person name="Keeble-Gagnere G."/>
            <person name="Wang J."/>
            <person name="Hirakawa H."/>
            <person name="Shirasawa K."/>
            <person name="Vercoe P."/>
            <person name="Stefanova K."/>
            <person name="Durmic Z."/>
            <person name="Nichols P."/>
            <person name="Revell C."/>
            <person name="Isobe S.N."/>
            <person name="Edwards D."/>
            <person name="Erskine W."/>
        </authorList>
    </citation>
    <scope>NUCLEOTIDE SEQUENCE [LARGE SCALE GENOMIC DNA]</scope>
    <source>
        <strain evidence="3">cv. Daliak</strain>
    </source>
</reference>
<organism evidence="2 3">
    <name type="scientific">Trifolium subterraneum</name>
    <name type="common">Subterranean clover</name>
    <dbReference type="NCBI Taxonomy" id="3900"/>
    <lineage>
        <taxon>Eukaryota</taxon>
        <taxon>Viridiplantae</taxon>
        <taxon>Streptophyta</taxon>
        <taxon>Embryophyta</taxon>
        <taxon>Tracheophyta</taxon>
        <taxon>Spermatophyta</taxon>
        <taxon>Magnoliopsida</taxon>
        <taxon>eudicotyledons</taxon>
        <taxon>Gunneridae</taxon>
        <taxon>Pentapetalae</taxon>
        <taxon>rosids</taxon>
        <taxon>fabids</taxon>
        <taxon>Fabales</taxon>
        <taxon>Fabaceae</taxon>
        <taxon>Papilionoideae</taxon>
        <taxon>50 kb inversion clade</taxon>
        <taxon>NPAAA clade</taxon>
        <taxon>Hologalegina</taxon>
        <taxon>IRL clade</taxon>
        <taxon>Trifolieae</taxon>
        <taxon>Trifolium</taxon>
    </lineage>
</organism>
<evidence type="ECO:0000256" key="1">
    <source>
        <dbReference type="SAM" id="Phobius"/>
    </source>
</evidence>
<feature type="non-terminal residue" evidence="2">
    <location>
        <position position="71"/>
    </location>
</feature>
<evidence type="ECO:0000313" key="3">
    <source>
        <dbReference type="Proteomes" id="UP000242715"/>
    </source>
</evidence>
<dbReference type="EMBL" id="DF973867">
    <property type="protein sequence ID" value="GAU41494.1"/>
    <property type="molecule type" value="Genomic_DNA"/>
</dbReference>
<name>A0A2Z6N9V9_TRISU</name>
<feature type="transmembrane region" description="Helical" evidence="1">
    <location>
        <begin position="49"/>
        <end position="69"/>
    </location>
</feature>
<proteinExistence type="predicted"/>
<protein>
    <submittedName>
        <fullName evidence="2">Uncharacterized protein</fullName>
    </submittedName>
</protein>
<keyword evidence="1" id="KW-0472">Membrane</keyword>
<keyword evidence="3" id="KW-1185">Reference proteome</keyword>
<feature type="transmembrane region" description="Helical" evidence="1">
    <location>
        <begin position="24"/>
        <end position="42"/>
    </location>
</feature>
<gene>
    <name evidence="2" type="ORF">TSUD_13760</name>
</gene>
<sequence>MLVHWTTLALKLLPLLRKKQENLMNQYLMLAIGLIVVVVHARRHQRSTIVANAMQAITISSISLPFLALEN</sequence>
<evidence type="ECO:0000313" key="2">
    <source>
        <dbReference type="EMBL" id="GAU41494.1"/>
    </source>
</evidence>
<keyword evidence="1" id="KW-1133">Transmembrane helix</keyword>
<keyword evidence="1" id="KW-0812">Transmembrane</keyword>
<dbReference type="AlphaFoldDB" id="A0A2Z6N9V9"/>